<evidence type="ECO:0000313" key="4">
    <source>
        <dbReference type="EMBL" id="MBO1750901.1"/>
    </source>
</evidence>
<sequence length="295" mass="28849">MTSSTSPHPGRRPGALRAGAATGSLGLAALTLAGAAVDAVARASAPGAGPDAWVAAAAIAVGLVAVAVLGLGCALLLAAALTRSAARTSRWLEATASHLTPAVLRRALAVTVGTGLSLGAGVGAATAQEVDLGWEPTASQATLTAEGDETVEGSGERAALEQPHSAHGPEAVPEALGPDALARASHADAATVSLAEPAQGAVSVTAEAQTAAPGSAEAANVTVARGDTLWDIAQAHLGPGATAEQVAQAWPAWHEENREVIGADPHLIRAGQVLAVPTTGPGADDATSPTPDTTR</sequence>
<feature type="region of interest" description="Disordered" evidence="1">
    <location>
        <begin position="144"/>
        <end position="174"/>
    </location>
</feature>
<comment type="caution">
    <text evidence="4">The sequence shown here is derived from an EMBL/GenBank/DDBJ whole genome shotgun (WGS) entry which is preliminary data.</text>
</comment>
<dbReference type="InterPro" id="IPR036779">
    <property type="entry name" value="LysM_dom_sf"/>
</dbReference>
<dbReference type="Gene3D" id="3.10.350.10">
    <property type="entry name" value="LysM domain"/>
    <property type="match status" value="1"/>
</dbReference>
<dbReference type="InterPro" id="IPR018392">
    <property type="entry name" value="LysM"/>
</dbReference>
<dbReference type="AlphaFoldDB" id="A0A939LNB8"/>
<feature type="region of interest" description="Disordered" evidence="1">
    <location>
        <begin position="275"/>
        <end position="295"/>
    </location>
</feature>
<proteinExistence type="predicted"/>
<protein>
    <submittedName>
        <fullName evidence="4">LysM peptidoglycan-binding domain-containing protein</fullName>
    </submittedName>
</protein>
<dbReference type="InterPro" id="IPR052196">
    <property type="entry name" value="Bact_Kbp"/>
</dbReference>
<reference evidence="4" key="1">
    <citation type="submission" date="2021-03" db="EMBL/GenBank/DDBJ databases">
        <title>Actinotalea soli sp. nov., isolated from soil.</title>
        <authorList>
            <person name="Ping W."/>
            <person name="Zhang J."/>
        </authorList>
    </citation>
    <scope>NUCLEOTIDE SEQUENCE</scope>
    <source>
        <strain evidence="4">BY-33</strain>
    </source>
</reference>
<feature type="compositionally biased region" description="Low complexity" evidence="1">
    <location>
        <begin position="283"/>
        <end position="295"/>
    </location>
</feature>
<accession>A0A939LNB8</accession>
<name>A0A939LNB8_9CELL</name>
<dbReference type="EMBL" id="JAGEMK010000001">
    <property type="protein sequence ID" value="MBO1750901.1"/>
    <property type="molecule type" value="Genomic_DNA"/>
</dbReference>
<keyword evidence="5" id="KW-1185">Reference proteome</keyword>
<evidence type="ECO:0000256" key="2">
    <source>
        <dbReference type="SAM" id="Phobius"/>
    </source>
</evidence>
<organism evidence="4 5">
    <name type="scientific">Actinotalea soli</name>
    <dbReference type="NCBI Taxonomy" id="2819234"/>
    <lineage>
        <taxon>Bacteria</taxon>
        <taxon>Bacillati</taxon>
        <taxon>Actinomycetota</taxon>
        <taxon>Actinomycetes</taxon>
        <taxon>Micrococcales</taxon>
        <taxon>Cellulomonadaceae</taxon>
        <taxon>Actinotalea</taxon>
    </lineage>
</organism>
<dbReference type="Proteomes" id="UP000664209">
    <property type="component" value="Unassembled WGS sequence"/>
</dbReference>
<evidence type="ECO:0000313" key="5">
    <source>
        <dbReference type="Proteomes" id="UP000664209"/>
    </source>
</evidence>
<dbReference type="RefSeq" id="WP_208054511.1">
    <property type="nucleotide sequence ID" value="NZ_JAGEMK010000001.1"/>
</dbReference>
<dbReference type="Pfam" id="PF01476">
    <property type="entry name" value="LysM"/>
    <property type="match status" value="1"/>
</dbReference>
<keyword evidence="2" id="KW-0472">Membrane</keyword>
<keyword evidence="2" id="KW-0812">Transmembrane</keyword>
<gene>
    <name evidence="4" type="ORF">J4G33_03705</name>
</gene>
<evidence type="ECO:0000259" key="3">
    <source>
        <dbReference type="Pfam" id="PF01476"/>
    </source>
</evidence>
<feature type="transmembrane region" description="Helical" evidence="2">
    <location>
        <begin position="53"/>
        <end position="81"/>
    </location>
</feature>
<evidence type="ECO:0000256" key="1">
    <source>
        <dbReference type="SAM" id="MobiDB-lite"/>
    </source>
</evidence>
<dbReference type="CDD" id="cd00118">
    <property type="entry name" value="LysM"/>
    <property type="match status" value="1"/>
</dbReference>
<dbReference type="PANTHER" id="PTHR34700">
    <property type="entry name" value="POTASSIUM BINDING PROTEIN KBP"/>
    <property type="match status" value="1"/>
</dbReference>
<dbReference type="PANTHER" id="PTHR34700:SF4">
    <property type="entry name" value="PHAGE-LIKE ELEMENT PBSX PROTEIN XKDP"/>
    <property type="match status" value="1"/>
</dbReference>
<keyword evidence="2" id="KW-1133">Transmembrane helix</keyword>
<feature type="domain" description="LysM" evidence="3">
    <location>
        <begin position="222"/>
        <end position="248"/>
    </location>
</feature>